<dbReference type="SUPFAM" id="SSF82689">
    <property type="entry name" value="Mechanosensitive channel protein MscS (YggB), C-terminal domain"/>
    <property type="match status" value="1"/>
</dbReference>
<evidence type="ECO:0000256" key="2">
    <source>
        <dbReference type="ARBA" id="ARBA00008017"/>
    </source>
</evidence>
<dbReference type="RefSeq" id="WP_345198178.1">
    <property type="nucleotide sequence ID" value="NZ_BAABFL010000461.1"/>
</dbReference>
<dbReference type="InterPro" id="IPR023408">
    <property type="entry name" value="MscS_beta-dom_sf"/>
</dbReference>
<evidence type="ECO:0000259" key="11">
    <source>
        <dbReference type="Pfam" id="PF12795"/>
    </source>
</evidence>
<feature type="transmembrane region" description="Helical" evidence="7">
    <location>
        <begin position="789"/>
        <end position="806"/>
    </location>
</feature>
<dbReference type="EMBL" id="BAABFL010000461">
    <property type="protein sequence ID" value="GAA4651744.1"/>
    <property type="molecule type" value="Genomic_DNA"/>
</dbReference>
<evidence type="ECO:0000256" key="1">
    <source>
        <dbReference type="ARBA" id="ARBA00004651"/>
    </source>
</evidence>
<feature type="transmembrane region" description="Helical" evidence="7">
    <location>
        <begin position="880"/>
        <end position="901"/>
    </location>
</feature>
<evidence type="ECO:0000256" key="8">
    <source>
        <dbReference type="SAM" id="SignalP"/>
    </source>
</evidence>
<keyword evidence="14" id="KW-1185">Reference proteome</keyword>
<feature type="signal peptide" evidence="8">
    <location>
        <begin position="1"/>
        <end position="23"/>
    </location>
</feature>
<dbReference type="Pfam" id="PF21082">
    <property type="entry name" value="MS_channel_3rd"/>
    <property type="match status" value="1"/>
</dbReference>
<dbReference type="InterPro" id="IPR010920">
    <property type="entry name" value="LSM_dom_sf"/>
</dbReference>
<keyword evidence="4 7" id="KW-0812">Transmembrane</keyword>
<evidence type="ECO:0000256" key="6">
    <source>
        <dbReference type="ARBA" id="ARBA00023136"/>
    </source>
</evidence>
<feature type="transmembrane region" description="Helical" evidence="7">
    <location>
        <begin position="657"/>
        <end position="677"/>
    </location>
</feature>
<feature type="transmembrane region" description="Helical" evidence="7">
    <location>
        <begin position="591"/>
        <end position="607"/>
    </location>
</feature>
<proteinExistence type="inferred from homology"/>
<dbReference type="Pfam" id="PF12794">
    <property type="entry name" value="MscS_TM"/>
    <property type="match status" value="1"/>
</dbReference>
<evidence type="ECO:0000313" key="13">
    <source>
        <dbReference type="EMBL" id="GAA4651744.1"/>
    </source>
</evidence>
<feature type="transmembrane region" description="Helical" evidence="7">
    <location>
        <begin position="720"/>
        <end position="740"/>
    </location>
</feature>
<evidence type="ECO:0000259" key="12">
    <source>
        <dbReference type="Pfam" id="PF21082"/>
    </source>
</evidence>
<evidence type="ECO:0000259" key="9">
    <source>
        <dbReference type="Pfam" id="PF00924"/>
    </source>
</evidence>
<keyword evidence="3" id="KW-1003">Cell membrane</keyword>
<evidence type="ECO:0000256" key="3">
    <source>
        <dbReference type="ARBA" id="ARBA00022475"/>
    </source>
</evidence>
<dbReference type="SUPFAM" id="SSF50182">
    <property type="entry name" value="Sm-like ribonucleoproteins"/>
    <property type="match status" value="1"/>
</dbReference>
<feature type="transmembrane region" description="Helical" evidence="7">
    <location>
        <begin position="689"/>
        <end position="714"/>
    </location>
</feature>
<comment type="similarity">
    <text evidence="2">Belongs to the MscS (TC 1.A.23) family.</text>
</comment>
<keyword evidence="8" id="KW-0732">Signal</keyword>
<dbReference type="InterPro" id="IPR049278">
    <property type="entry name" value="MS_channel_C"/>
</dbReference>
<name>A0ABP8V6Y2_9GAMM</name>
<keyword evidence="6 7" id="KW-0472">Membrane</keyword>
<dbReference type="InterPro" id="IPR025692">
    <property type="entry name" value="MscS_IM_dom1"/>
</dbReference>
<feature type="domain" description="Mechanosensitive ion channel MscS porin" evidence="11">
    <location>
        <begin position="47"/>
        <end position="281"/>
    </location>
</feature>
<dbReference type="Gene3D" id="1.10.287.1260">
    <property type="match status" value="1"/>
</dbReference>
<dbReference type="Pfam" id="PF12795">
    <property type="entry name" value="MscS_porin"/>
    <property type="match status" value="1"/>
</dbReference>
<feature type="domain" description="Mechanosensitive ion channel inner membrane" evidence="10">
    <location>
        <begin position="504"/>
        <end position="822"/>
    </location>
</feature>
<comment type="caution">
    <text evidence="13">The sequence shown here is derived from an EMBL/GenBank/DDBJ whole genome shotgun (WGS) entry which is preliminary data.</text>
</comment>
<dbReference type="PANTHER" id="PTHR30347:SF1">
    <property type="entry name" value="MECHANOSENSITIVE CHANNEL MSCK"/>
    <property type="match status" value="1"/>
</dbReference>
<dbReference type="InterPro" id="IPR024393">
    <property type="entry name" value="MscS_porin"/>
</dbReference>
<feature type="transmembrane region" description="Helical" evidence="7">
    <location>
        <begin position="838"/>
        <end position="859"/>
    </location>
</feature>
<evidence type="ECO:0000256" key="4">
    <source>
        <dbReference type="ARBA" id="ARBA00022692"/>
    </source>
</evidence>
<dbReference type="InterPro" id="IPR011066">
    <property type="entry name" value="MscS_channel_C_sf"/>
</dbReference>
<dbReference type="InterPro" id="IPR006685">
    <property type="entry name" value="MscS_channel_2nd"/>
</dbReference>
<organism evidence="13 14">
    <name type="scientific">Kistimonas scapharcae</name>
    <dbReference type="NCBI Taxonomy" id="1036133"/>
    <lineage>
        <taxon>Bacteria</taxon>
        <taxon>Pseudomonadati</taxon>
        <taxon>Pseudomonadota</taxon>
        <taxon>Gammaproteobacteria</taxon>
        <taxon>Oceanospirillales</taxon>
        <taxon>Endozoicomonadaceae</taxon>
        <taxon>Kistimonas</taxon>
    </lineage>
</organism>
<dbReference type="InterPro" id="IPR052702">
    <property type="entry name" value="MscS-like_channel"/>
</dbReference>
<feature type="transmembrane region" description="Helical" evidence="7">
    <location>
        <begin position="501"/>
        <end position="518"/>
    </location>
</feature>
<dbReference type="Gene3D" id="2.30.30.60">
    <property type="match status" value="1"/>
</dbReference>
<comment type="subcellular location">
    <subcellularLocation>
        <location evidence="1">Cell membrane</location>
        <topology evidence="1">Multi-pass membrane protein</topology>
    </subcellularLocation>
</comment>
<feature type="transmembrane region" description="Helical" evidence="7">
    <location>
        <begin position="907"/>
        <end position="934"/>
    </location>
</feature>
<dbReference type="InterPro" id="IPR011014">
    <property type="entry name" value="MscS_channel_TM-2"/>
</dbReference>
<dbReference type="SUPFAM" id="SSF82861">
    <property type="entry name" value="Mechanosensitive channel protein MscS (YggB), transmembrane region"/>
    <property type="match status" value="1"/>
</dbReference>
<gene>
    <name evidence="13" type="primary">mscK_3</name>
    <name evidence="13" type="ORF">GCM10023116_40280</name>
</gene>
<feature type="chain" id="PRO_5045314581" evidence="8">
    <location>
        <begin position="24"/>
        <end position="1092"/>
    </location>
</feature>
<protein>
    <submittedName>
        <fullName evidence="13">Mechanosensitive channel MscK</fullName>
    </submittedName>
</protein>
<reference evidence="14" key="1">
    <citation type="journal article" date="2019" name="Int. J. Syst. Evol. Microbiol.">
        <title>The Global Catalogue of Microorganisms (GCM) 10K type strain sequencing project: providing services to taxonomists for standard genome sequencing and annotation.</title>
        <authorList>
            <consortium name="The Broad Institute Genomics Platform"/>
            <consortium name="The Broad Institute Genome Sequencing Center for Infectious Disease"/>
            <person name="Wu L."/>
            <person name="Ma J."/>
        </authorList>
    </citation>
    <scope>NUCLEOTIDE SEQUENCE [LARGE SCALE GENOMIC DNA]</scope>
    <source>
        <strain evidence="14">JCM 17805</strain>
    </source>
</reference>
<evidence type="ECO:0000256" key="5">
    <source>
        <dbReference type="ARBA" id="ARBA00022989"/>
    </source>
</evidence>
<dbReference type="Gene3D" id="3.30.70.100">
    <property type="match status" value="1"/>
</dbReference>
<feature type="transmembrane region" description="Helical" evidence="7">
    <location>
        <begin position="628"/>
        <end position="645"/>
    </location>
</feature>
<evidence type="ECO:0000259" key="10">
    <source>
        <dbReference type="Pfam" id="PF12794"/>
    </source>
</evidence>
<sequence>MYRVHWALAFGCAFFLSIPQAVGNPAPLPTDIRPPSIEAITQALDTLKPADKPLPEQKQSLADIYQQTLQFLKQADSEQQQLNELLLQLEDAPEETTRLQEQIKSTEIPTETDLLEKLRHQTPEYLKKALIDRQAELSERQTQLANTNNLVTIERARPENNQAIISKNQERLKVLSSQLNLLMAEASPGAMAEAKKSLFLAEMAALQQQDNRLNLEIRNSSIRLELIAARQVLLSRQVRVLELDVLSLQTVINYKRRAASEAAVAIASHITRSSAGKGELLRNEAVINMELSQELLAITDRISEISEQNTQVREQLKSVSAISQSVQQKSVLLGENPRLAALLRESRMKLPKISVNKEIPHIITQARLQKFNHDQERQRLSPPERYVDKLLESAGNQTALSDSDRQELLRLLRTRQKLLEDLSTEQGNLLTAAISLELDQQQLLSQGRDLSRTLKERLYWIASNNELGMDWLMAAPDRLFQQIEMIPWKGIAMHVYSTLRANWLITILCLAFCTWLHSRRRYLHAMQRALTRHIGHIRYDNLKHTPKALALSLLQVLPVPLLLMLVGLALTSGTPPWPGVENLGRAMIQTAPVWLLMLLGIHVYAPHDIGMEHFGWLARDCRALMGQMRRLAMVMVPLFFVVSLAKGQSTELEHDLIGMLLLMTGSLLQAWIIISMVKTSDELLGSKMLNFLILSGLVVVSLGQMALTASGYYYTALQMQHQLVGTLLLVGVTVMIQALIKRNLHVAERRLAYSRAISRRAASSEEGDSVSFEEPTLDLATVEQQSLRLINALMVVGLLIVLYWLWQDLFGLLHFMNNITLWEVGDAKGDVPVYLSDLLLSILVLVTMFILARNLPGLLEVTILSRLNLRPGNSYAATTLLSYTITGLGVVLSLATLGIGWDKLQWLVAALGLGIGIGLQEIVANFFSGLIILFERPVRIGDTITLGEITGEVTRIRIRSTTVTDWDNKEIIIPNKMLVNEKLINWSLSSSVVRIIMPFYVAHDEDPVEVQKLLLQAAREHPGVVEKPEPLALFMEYGDSALQYELRVYVTHVDERLRVRDALNTRIQTLFREHQITVAWPKQDIFFHTERR</sequence>
<evidence type="ECO:0000256" key="7">
    <source>
        <dbReference type="SAM" id="Phobius"/>
    </source>
</evidence>
<feature type="domain" description="Mechanosensitive ion channel MscS C-terminal" evidence="12">
    <location>
        <begin position="997"/>
        <end position="1076"/>
    </location>
</feature>
<keyword evidence="5 7" id="KW-1133">Transmembrane helix</keyword>
<accession>A0ABP8V6Y2</accession>
<dbReference type="PANTHER" id="PTHR30347">
    <property type="entry name" value="POTASSIUM CHANNEL RELATED"/>
    <property type="match status" value="1"/>
</dbReference>
<dbReference type="Pfam" id="PF00924">
    <property type="entry name" value="MS_channel_2nd"/>
    <property type="match status" value="1"/>
</dbReference>
<evidence type="ECO:0000313" key="14">
    <source>
        <dbReference type="Proteomes" id="UP001500604"/>
    </source>
</evidence>
<feature type="domain" description="Mechanosensitive ion channel MscS" evidence="9">
    <location>
        <begin position="922"/>
        <end position="987"/>
    </location>
</feature>
<feature type="transmembrane region" description="Helical" evidence="7">
    <location>
        <begin position="548"/>
        <end position="571"/>
    </location>
</feature>
<dbReference type="Proteomes" id="UP001500604">
    <property type="component" value="Unassembled WGS sequence"/>
</dbReference>